<keyword evidence="4" id="KW-0067">ATP-binding</keyword>
<dbReference type="PROSITE" id="PS51194">
    <property type="entry name" value="HELICASE_CTER"/>
    <property type="match status" value="1"/>
</dbReference>
<dbReference type="GO" id="GO:0030894">
    <property type="term" value="C:replisome"/>
    <property type="evidence" value="ECO:0007669"/>
    <property type="project" value="TreeGrafter"/>
</dbReference>
<dbReference type="PANTHER" id="PTHR13710">
    <property type="entry name" value="DNA HELICASE RECQ FAMILY MEMBER"/>
    <property type="match status" value="1"/>
</dbReference>
<dbReference type="SMART" id="SM00487">
    <property type="entry name" value="DEXDc"/>
    <property type="match status" value="1"/>
</dbReference>
<evidence type="ECO:0000256" key="4">
    <source>
        <dbReference type="ARBA" id="ARBA00022840"/>
    </source>
</evidence>
<dbReference type="GO" id="GO:0009378">
    <property type="term" value="F:four-way junction helicase activity"/>
    <property type="evidence" value="ECO:0007669"/>
    <property type="project" value="TreeGrafter"/>
</dbReference>
<evidence type="ECO:0000256" key="6">
    <source>
        <dbReference type="ARBA" id="ARBA00023235"/>
    </source>
</evidence>
<evidence type="ECO:0000256" key="1">
    <source>
        <dbReference type="ARBA" id="ARBA00005446"/>
    </source>
</evidence>
<comment type="catalytic activity">
    <reaction evidence="7">
        <text>Couples ATP hydrolysis with the unwinding of duplex DNA by translocating in the 3'-5' direction.</text>
        <dbReference type="EC" id="5.6.2.4"/>
    </reaction>
</comment>
<protein>
    <recommendedName>
        <fullName evidence="8">DNA 3'-5' helicase</fullName>
        <ecNumber evidence="8">5.6.2.4</ecNumber>
    </recommendedName>
</protein>
<dbReference type="InterPro" id="IPR001650">
    <property type="entry name" value="Helicase_C-like"/>
</dbReference>
<dbReference type="EC" id="5.6.2.4" evidence="8"/>
<dbReference type="InterPro" id="IPR014001">
    <property type="entry name" value="Helicase_ATP-bd"/>
</dbReference>
<dbReference type="PANTHER" id="PTHR13710:SF105">
    <property type="entry name" value="ATP-DEPENDENT DNA HELICASE Q1"/>
    <property type="match status" value="1"/>
</dbReference>
<comment type="caution">
    <text evidence="11">The sequence shown here is derived from an EMBL/GenBank/DDBJ whole genome shotgun (WGS) entry which is preliminary data.</text>
</comment>
<dbReference type="PROSITE" id="PS51192">
    <property type="entry name" value="HELICASE_ATP_BIND_1"/>
    <property type="match status" value="1"/>
</dbReference>
<dbReference type="GO" id="GO:0003677">
    <property type="term" value="F:DNA binding"/>
    <property type="evidence" value="ECO:0007669"/>
    <property type="project" value="UniProtKB-KW"/>
</dbReference>
<reference evidence="11" key="1">
    <citation type="journal article" date="2020" name="mSystems">
        <title>Genome- and Community-Level Interaction Insights into Carbon Utilization and Element Cycling Functions of Hydrothermarchaeota in Hydrothermal Sediment.</title>
        <authorList>
            <person name="Zhou Z."/>
            <person name="Liu Y."/>
            <person name="Xu W."/>
            <person name="Pan J."/>
            <person name="Luo Z.H."/>
            <person name="Li M."/>
        </authorList>
    </citation>
    <scope>NUCLEOTIDE SEQUENCE [LARGE SCALE GENOMIC DNA]</scope>
    <source>
        <strain evidence="11">SpSt-524</strain>
    </source>
</reference>
<dbReference type="SMART" id="SM00490">
    <property type="entry name" value="HELICc"/>
    <property type="match status" value="1"/>
</dbReference>
<accession>A0A7C3HWS5</accession>
<dbReference type="InterPro" id="IPR011545">
    <property type="entry name" value="DEAD/DEAH_box_helicase_dom"/>
</dbReference>
<evidence type="ECO:0000256" key="2">
    <source>
        <dbReference type="ARBA" id="ARBA00022741"/>
    </source>
</evidence>
<dbReference type="PROSITE" id="PS00690">
    <property type="entry name" value="DEAH_ATP_HELICASE"/>
    <property type="match status" value="1"/>
</dbReference>
<dbReference type="Gene3D" id="1.10.10.10">
    <property type="entry name" value="Winged helix-like DNA-binding domain superfamily/Winged helix DNA-binding domain"/>
    <property type="match status" value="1"/>
</dbReference>
<feature type="domain" description="Helicase C-terminal" evidence="10">
    <location>
        <begin position="675"/>
        <end position="857"/>
    </location>
</feature>
<evidence type="ECO:0000313" key="11">
    <source>
        <dbReference type="EMBL" id="HFG20483.1"/>
    </source>
</evidence>
<dbReference type="GO" id="GO:0005737">
    <property type="term" value="C:cytoplasm"/>
    <property type="evidence" value="ECO:0007669"/>
    <property type="project" value="TreeGrafter"/>
</dbReference>
<feature type="domain" description="Helicase ATP-binding" evidence="9">
    <location>
        <begin position="416"/>
        <end position="594"/>
    </location>
</feature>
<evidence type="ECO:0000259" key="9">
    <source>
        <dbReference type="PROSITE" id="PS51192"/>
    </source>
</evidence>
<proteinExistence type="inferred from homology"/>
<comment type="similarity">
    <text evidence="1">Belongs to the helicase family. RecQ subfamily.</text>
</comment>
<evidence type="ECO:0000256" key="7">
    <source>
        <dbReference type="ARBA" id="ARBA00034617"/>
    </source>
</evidence>
<sequence>MPVRGAVLLAAARIDPGALDLEVRKDDLLYGEGEYRWVGRWRFKDPALAEALKASRPGKRATFSSLEDYYRFNKLLPPRDPKERDEHYAERVFIEEAFLPVFGLEGLSYLRSQVEFVDSKKRKRRIDFVLDGKTKYAIEVEGAAYHAHTSIGDEKFNDEKQRQRDLGQAGYRYFPFSFGDIRQKRAQAVLTELAFEDPILHRLFLANQHSEHTTGASKLARLEQLLRFLPKRFPLYQKAILAMLESANREGKNELTLVDYEPVTPGLTLALLDTFALVERVAELYGQPVVLPKVKLYVLRPPDPDLFLQAMELYRCHGESSFVDLPRTHIEYELVNRVPDADLVDHIFAAEAASSPPSGSLDESRLERFAAHFVSEVGPKPPSKANPVSVERTLLDFFARRYFAVRDLKPEQVQLLQRALLGQSGLGILPTGFGKSLVFQLYGLLIPRTTLVISPLKALIRDQVHSMHRLGLVCVDSISSFDSSAAKERKLAEFRGHRYRLLYISPERLQIKGFYEELRASMQDTPVGALVIDEAHCVSEWGHDFRPAYLQIGRLRRLLEEASGRSIPIIALTATASEAVRKDVCDVLGLELQSVVQLASSDRPNLSLSVHPSGAYGLEAKEEVLEQVLTKVVPTALRMEKEELIPLGEEPPYEHAGVVFGIYANPHGKTTIAEGVHHIAKVIRERVSPDPEFVQVHASTPPTVCPNCGSQLYLPLTSKELKLYGMTQGYRCLECKEVFSRYAYASDWENTILERQDAFQDNQFPILVATKGYGMGIDKRNIRFIIHHALSSGLEGYYQEAGRAGRDGKQSHVALIYSPPMRKCYEEHLRYHQEPPCVSEPGNFKFHKCPYELPGLCDYGRQAFFVKASYPGLQTDLERALSVYDRLVAGQALIKNSFDDDDEESKGIQLALYRLQQLGVVEGYSLTYKSLREVVFEAEFNSNWQPEAVLHHLRQYLLRTEGEAYVEQHLAELSQRVNGKRRRVGVPGGERRRLIEMALEVLLERVYTTIRKTRYYMLEREHDYAQSHNEGVCRRVKIRSYFDDVGFSDDYRCGFCDVCVPDLNFTRDQAEIPVRDAQVDDLARILPELVSSFQPDKLAEAVRVTVDRGAVVGMTSRIANRLEKDITNVPSLYLAGALYRRRKGREEEAMSYLKSAFDEGIRQDFIPENLVFIAKEAAQLNPEKAFDWLTPVDGPFNTDHGLKLLEEQAKQLYGDEAPAPRVVRALRHTRRVARTAEAAIQLLKQPVVELLSGFDSLQTMMGENYVQR</sequence>
<organism evidence="11">
    <name type="scientific">Meiothermus ruber</name>
    <dbReference type="NCBI Taxonomy" id="277"/>
    <lineage>
        <taxon>Bacteria</taxon>
        <taxon>Thermotogati</taxon>
        <taxon>Deinococcota</taxon>
        <taxon>Deinococci</taxon>
        <taxon>Thermales</taxon>
        <taxon>Thermaceae</taxon>
        <taxon>Meiothermus</taxon>
    </lineage>
</organism>
<dbReference type="GO" id="GO:0043590">
    <property type="term" value="C:bacterial nucleoid"/>
    <property type="evidence" value="ECO:0007669"/>
    <property type="project" value="TreeGrafter"/>
</dbReference>
<dbReference type="InterPro" id="IPR036388">
    <property type="entry name" value="WH-like_DNA-bd_sf"/>
</dbReference>
<keyword evidence="11" id="KW-0347">Helicase</keyword>
<dbReference type="Gene3D" id="3.40.50.300">
    <property type="entry name" value="P-loop containing nucleotide triphosphate hydrolases"/>
    <property type="match status" value="2"/>
</dbReference>
<keyword evidence="5" id="KW-0238">DNA-binding</keyword>
<gene>
    <name evidence="11" type="ORF">ENS82_07145</name>
</gene>
<keyword evidence="3" id="KW-0378">Hydrolase</keyword>
<evidence type="ECO:0000256" key="8">
    <source>
        <dbReference type="ARBA" id="ARBA00034808"/>
    </source>
</evidence>
<evidence type="ECO:0000256" key="5">
    <source>
        <dbReference type="ARBA" id="ARBA00023125"/>
    </source>
</evidence>
<dbReference type="GO" id="GO:0016787">
    <property type="term" value="F:hydrolase activity"/>
    <property type="evidence" value="ECO:0007669"/>
    <property type="project" value="UniProtKB-KW"/>
</dbReference>
<keyword evidence="6" id="KW-0413">Isomerase</keyword>
<dbReference type="Pfam" id="PF00270">
    <property type="entry name" value="DEAD"/>
    <property type="match status" value="1"/>
</dbReference>
<dbReference type="Pfam" id="PF00271">
    <property type="entry name" value="Helicase_C"/>
    <property type="match status" value="1"/>
</dbReference>
<name>A0A7C3HWS5_MEIRU</name>
<dbReference type="GO" id="GO:0006281">
    <property type="term" value="P:DNA repair"/>
    <property type="evidence" value="ECO:0007669"/>
    <property type="project" value="TreeGrafter"/>
</dbReference>
<dbReference type="GO" id="GO:0005524">
    <property type="term" value="F:ATP binding"/>
    <property type="evidence" value="ECO:0007669"/>
    <property type="project" value="UniProtKB-KW"/>
</dbReference>
<dbReference type="InterPro" id="IPR027417">
    <property type="entry name" value="P-loop_NTPase"/>
</dbReference>
<evidence type="ECO:0000259" key="10">
    <source>
        <dbReference type="PROSITE" id="PS51194"/>
    </source>
</evidence>
<dbReference type="GO" id="GO:0006310">
    <property type="term" value="P:DNA recombination"/>
    <property type="evidence" value="ECO:0007669"/>
    <property type="project" value="TreeGrafter"/>
</dbReference>
<dbReference type="InterPro" id="IPR002464">
    <property type="entry name" value="DNA/RNA_helicase_DEAH_CS"/>
</dbReference>
<dbReference type="SUPFAM" id="SSF52540">
    <property type="entry name" value="P-loop containing nucleoside triphosphate hydrolases"/>
    <property type="match status" value="1"/>
</dbReference>
<evidence type="ECO:0000256" key="3">
    <source>
        <dbReference type="ARBA" id="ARBA00022801"/>
    </source>
</evidence>
<dbReference type="EMBL" id="DSWI01000014">
    <property type="protein sequence ID" value="HFG20483.1"/>
    <property type="molecule type" value="Genomic_DNA"/>
</dbReference>
<keyword evidence="2" id="KW-0547">Nucleotide-binding</keyword>
<dbReference type="CDD" id="cd17920">
    <property type="entry name" value="DEXHc_RecQ"/>
    <property type="match status" value="1"/>
</dbReference>
<dbReference type="GO" id="GO:0043138">
    <property type="term" value="F:3'-5' DNA helicase activity"/>
    <property type="evidence" value="ECO:0007669"/>
    <property type="project" value="UniProtKB-EC"/>
</dbReference>
<dbReference type="AlphaFoldDB" id="A0A7C3HWS5"/>